<dbReference type="PROSITE" id="PS01137">
    <property type="entry name" value="TATD_1"/>
    <property type="match status" value="1"/>
</dbReference>
<feature type="binding site" evidence="2">
    <location>
        <position position="187"/>
    </location>
    <ligand>
        <name>a divalent metal cation</name>
        <dbReference type="ChEBI" id="CHEBI:60240"/>
        <label>2</label>
    </ligand>
</feature>
<dbReference type="PROSITE" id="PS01091">
    <property type="entry name" value="TATD_3"/>
    <property type="match status" value="1"/>
</dbReference>
<dbReference type="PANTHER" id="PTHR46124:SF2">
    <property type="entry name" value="D-AMINOACYL-TRNA DEACYLASE"/>
    <property type="match status" value="1"/>
</dbReference>
<accession>A0A2H0YLU9</accession>
<dbReference type="InterPro" id="IPR018228">
    <property type="entry name" value="DNase_TatD-rel_CS"/>
</dbReference>
<feature type="binding site" evidence="2">
    <location>
        <position position="6"/>
    </location>
    <ligand>
        <name>a divalent metal cation</name>
        <dbReference type="ChEBI" id="CHEBI:60240"/>
        <label>1</label>
    </ligand>
</feature>
<evidence type="ECO:0000313" key="4">
    <source>
        <dbReference type="Proteomes" id="UP000230088"/>
    </source>
</evidence>
<dbReference type="GO" id="GO:0005829">
    <property type="term" value="C:cytosol"/>
    <property type="evidence" value="ECO:0007669"/>
    <property type="project" value="TreeGrafter"/>
</dbReference>
<gene>
    <name evidence="3" type="ORF">COT33_03065</name>
</gene>
<dbReference type="Gene3D" id="3.20.20.140">
    <property type="entry name" value="Metal-dependent hydrolases"/>
    <property type="match status" value="1"/>
</dbReference>
<keyword evidence="1" id="KW-0378">Hydrolase</keyword>
<dbReference type="Pfam" id="PF01026">
    <property type="entry name" value="TatD_DNase"/>
    <property type="match status" value="1"/>
</dbReference>
<dbReference type="SUPFAM" id="SSF51556">
    <property type="entry name" value="Metallo-dependent hydrolases"/>
    <property type="match status" value="1"/>
</dbReference>
<dbReference type="InterPro" id="IPR001130">
    <property type="entry name" value="TatD-like"/>
</dbReference>
<feature type="binding site" evidence="2">
    <location>
        <position position="8"/>
    </location>
    <ligand>
        <name>a divalent metal cation</name>
        <dbReference type="ChEBI" id="CHEBI:60240"/>
        <label>1</label>
    </ligand>
</feature>
<dbReference type="GO" id="GO:0016788">
    <property type="term" value="F:hydrolase activity, acting on ester bonds"/>
    <property type="evidence" value="ECO:0007669"/>
    <property type="project" value="InterPro"/>
</dbReference>
<name>A0A2H0YLU9_9BACT</name>
<dbReference type="EMBL" id="PEYD01000059">
    <property type="protein sequence ID" value="PIS39229.1"/>
    <property type="molecule type" value="Genomic_DNA"/>
</dbReference>
<keyword evidence="2" id="KW-0479">Metal-binding</keyword>
<proteinExistence type="predicted"/>
<dbReference type="CDD" id="cd01310">
    <property type="entry name" value="TatD_DNAse"/>
    <property type="match status" value="1"/>
</dbReference>
<feature type="binding site" evidence="2">
    <location>
        <position position="117"/>
    </location>
    <ligand>
        <name>a divalent metal cation</name>
        <dbReference type="ChEBI" id="CHEBI:60240"/>
        <label>1</label>
    </ligand>
</feature>
<sequence>MLVDTHAHLNFSAFKDDYDEVIKRCLNNNIEVINVGTNYETSERAVEIAQNHKTGIYAAVGLHPVHLEERKVDESEEGFKSIFRTKGEEFDEQKYRELVLRQGSGQAQNKKVVAIGEVGLDYYWKPKTKKKFEAFKEKQREALLSQLKLAQELNLSVIFHCRMAHQDLIETIFNFQFSIFKIKGVIHCFTGNWQEAQKYLEMGLYLGFNGIIFKLNLDEVIKNTPLDKILIETDCPYLTPPLPRQSPAFSGTKAGERNEPLYLKYVAEKIAKIKNLALEEIAEITTQNAKRLFNI</sequence>
<evidence type="ECO:0000256" key="1">
    <source>
        <dbReference type="ARBA" id="ARBA00022801"/>
    </source>
</evidence>
<dbReference type="AlphaFoldDB" id="A0A2H0YLU9"/>
<feature type="binding site" evidence="2">
    <location>
        <position position="160"/>
    </location>
    <ligand>
        <name>a divalent metal cation</name>
        <dbReference type="ChEBI" id="CHEBI:60240"/>
        <label>2</label>
    </ligand>
</feature>
<protein>
    <recommendedName>
        <fullName evidence="5">Hydrolase TatD</fullName>
    </recommendedName>
</protein>
<dbReference type="GO" id="GO:0046872">
    <property type="term" value="F:metal ion binding"/>
    <property type="evidence" value="ECO:0007669"/>
    <property type="project" value="UniProtKB-KW"/>
</dbReference>
<feature type="binding site" evidence="2">
    <location>
        <position position="234"/>
    </location>
    <ligand>
        <name>a divalent metal cation</name>
        <dbReference type="ChEBI" id="CHEBI:60240"/>
        <label>1</label>
    </ligand>
</feature>
<dbReference type="Proteomes" id="UP000230088">
    <property type="component" value="Unassembled WGS sequence"/>
</dbReference>
<organism evidence="3 4">
    <name type="scientific">Candidatus Nealsonbacteria bacterium CG08_land_8_20_14_0_20_38_20</name>
    <dbReference type="NCBI Taxonomy" id="1974705"/>
    <lineage>
        <taxon>Bacteria</taxon>
        <taxon>Candidatus Nealsoniibacteriota</taxon>
    </lineage>
</organism>
<dbReference type="InterPro" id="IPR032466">
    <property type="entry name" value="Metal_Hydrolase"/>
</dbReference>
<evidence type="ECO:0000313" key="3">
    <source>
        <dbReference type="EMBL" id="PIS39229.1"/>
    </source>
</evidence>
<dbReference type="PANTHER" id="PTHR46124">
    <property type="entry name" value="D-AMINOACYL-TRNA DEACYLASE"/>
    <property type="match status" value="1"/>
</dbReference>
<dbReference type="PIRSF" id="PIRSF005902">
    <property type="entry name" value="DNase_TatD"/>
    <property type="match status" value="1"/>
</dbReference>
<reference evidence="4" key="1">
    <citation type="submission" date="2017-09" db="EMBL/GenBank/DDBJ databases">
        <title>Depth-based differentiation of microbial function through sediment-hosted aquifers and enrichment of novel symbionts in the deep terrestrial subsurface.</title>
        <authorList>
            <person name="Probst A.J."/>
            <person name="Ladd B."/>
            <person name="Jarett J.K."/>
            <person name="Geller-Mcgrath D.E."/>
            <person name="Sieber C.M.K."/>
            <person name="Emerson J.B."/>
            <person name="Anantharaman K."/>
            <person name="Thomas B.C."/>
            <person name="Malmstrom R."/>
            <person name="Stieglmeier M."/>
            <person name="Klingl A."/>
            <person name="Woyke T."/>
            <person name="Ryan C.M."/>
            <person name="Banfield J.F."/>
        </authorList>
    </citation>
    <scope>NUCLEOTIDE SEQUENCE [LARGE SCALE GENOMIC DNA]</scope>
</reference>
<comment type="caution">
    <text evidence="3">The sequence shown here is derived from an EMBL/GenBank/DDBJ whole genome shotgun (WGS) entry which is preliminary data.</text>
</comment>
<evidence type="ECO:0008006" key="5">
    <source>
        <dbReference type="Google" id="ProtNLM"/>
    </source>
</evidence>
<evidence type="ECO:0000256" key="2">
    <source>
        <dbReference type="PIRSR" id="PIRSR005902-1"/>
    </source>
</evidence>